<dbReference type="InterPro" id="IPR029045">
    <property type="entry name" value="ClpP/crotonase-like_dom_sf"/>
</dbReference>
<evidence type="ECO:0000313" key="3">
    <source>
        <dbReference type="EMBL" id="UEM13682.1"/>
    </source>
</evidence>
<dbReference type="InterPro" id="IPR023562">
    <property type="entry name" value="ClpP/TepA"/>
</dbReference>
<evidence type="ECO:0000256" key="1">
    <source>
        <dbReference type="SAM" id="MobiDB-lite"/>
    </source>
</evidence>
<dbReference type="GO" id="GO:0008233">
    <property type="term" value="F:peptidase activity"/>
    <property type="evidence" value="ECO:0007669"/>
    <property type="project" value="UniProtKB-KW"/>
</dbReference>
<dbReference type="KEGG" id="bban:J4G43_005005"/>
<dbReference type="GO" id="GO:0006508">
    <property type="term" value="P:proteolysis"/>
    <property type="evidence" value="ECO:0007669"/>
    <property type="project" value="UniProtKB-KW"/>
</dbReference>
<protein>
    <submittedName>
        <fullName evidence="2">ATP-dependent Clp protease proteolytic subunit</fullName>
    </submittedName>
</protein>
<dbReference type="Proteomes" id="UP000664702">
    <property type="component" value="Chromosome"/>
</dbReference>
<feature type="region of interest" description="Disordered" evidence="1">
    <location>
        <begin position="248"/>
        <end position="278"/>
    </location>
</feature>
<keyword evidence="2" id="KW-0378">Hydrolase</keyword>
<evidence type="ECO:0000313" key="4">
    <source>
        <dbReference type="Proteomes" id="UP000664702"/>
    </source>
</evidence>
<accession>A0A939S1Q1</accession>
<evidence type="ECO:0000313" key="2">
    <source>
        <dbReference type="EMBL" id="MBO1860768.1"/>
    </source>
</evidence>
<reference evidence="3 4" key="2">
    <citation type="journal article" date="2022" name="Int. J. Syst. Evol. Microbiol.">
        <title>Strains of Bradyrhizobium barranii sp. nov. associated with legumes native to Canada are symbionts of soybeans and belong to different subspecies (subsp. barranii subsp. nov. and subsp. apii subsp. nov.) and symbiovars (sv. glycinearum and sv. septentrionale).</title>
        <authorList>
            <person name="Bromfield E.S.P."/>
            <person name="Cloutier S."/>
            <person name="Wasai-Hara S."/>
            <person name="Minamisawa K."/>
        </authorList>
    </citation>
    <scope>NUCLEOTIDE SEQUENCE [LARGE SCALE GENOMIC DNA]</scope>
    <source>
        <strain evidence="3 4">144S4</strain>
    </source>
</reference>
<keyword evidence="2" id="KW-0645">Protease</keyword>
<dbReference type="RefSeq" id="WP_208084190.1">
    <property type="nucleotide sequence ID" value="NZ_CP086136.1"/>
</dbReference>
<dbReference type="AlphaFoldDB" id="A0A939S1Q1"/>
<proteinExistence type="predicted"/>
<dbReference type="Gene3D" id="3.90.226.10">
    <property type="entry name" value="2-enoyl-CoA Hydratase, Chain A, domain 1"/>
    <property type="match status" value="1"/>
</dbReference>
<dbReference type="EMBL" id="CP086136">
    <property type="protein sequence ID" value="UEM13682.1"/>
    <property type="molecule type" value="Genomic_DNA"/>
</dbReference>
<organism evidence="2">
    <name type="scientific">Bradyrhizobium barranii subsp. barranii</name>
    <dbReference type="NCBI Taxonomy" id="2823807"/>
    <lineage>
        <taxon>Bacteria</taxon>
        <taxon>Pseudomonadati</taxon>
        <taxon>Pseudomonadota</taxon>
        <taxon>Alphaproteobacteria</taxon>
        <taxon>Hyphomicrobiales</taxon>
        <taxon>Nitrobacteraceae</taxon>
        <taxon>Bradyrhizobium</taxon>
        <taxon>Bradyrhizobium barranii</taxon>
    </lineage>
</organism>
<dbReference type="EMBL" id="JAGEMI010000001">
    <property type="protein sequence ID" value="MBO1860768.1"/>
    <property type="molecule type" value="Genomic_DNA"/>
</dbReference>
<sequence>MSEEIAKGTIDLAALQASGKAVRKQIGDEALITPETLVLDLVGDIGEQAELSLASIRDRLLIRCYKHIHLRITSAGGKVAEAHRIYTALRAQPLPVSAFVRGKCESAAIDVLLAASLRCASSDACLLLHQTRRERDTLPPMVTATALLDVLNGLTKSDEDLVDLLRWRAGADPDWSRQEMLTEDPLHLVVAIEIGLLHHVDRMTSLPDPAWPSLARSVSASGIHVPRRLLRDSYLDACRAMEAIQGMGGTGRSLQGAAPPPARTSSTHSREIERKKVS</sequence>
<dbReference type="SUPFAM" id="SSF52096">
    <property type="entry name" value="ClpP/crotonase"/>
    <property type="match status" value="1"/>
</dbReference>
<gene>
    <name evidence="3" type="ORF">J4G43_005005</name>
    <name evidence="2" type="ORF">J4G43_07205</name>
</gene>
<feature type="compositionally biased region" description="Basic and acidic residues" evidence="1">
    <location>
        <begin position="268"/>
        <end position="278"/>
    </location>
</feature>
<name>A0A939S1Q1_9BRAD</name>
<dbReference type="Pfam" id="PF00574">
    <property type="entry name" value="CLP_protease"/>
    <property type="match status" value="1"/>
</dbReference>
<reference evidence="2" key="1">
    <citation type="submission" date="2021-03" db="EMBL/GenBank/DDBJ databases">
        <title>Whole Genome Sequence of Bradyrhizobium sp. Strain 144S4.</title>
        <authorList>
            <person name="Bromfield E.S.P."/>
            <person name="Cloutier S."/>
        </authorList>
    </citation>
    <scope>NUCLEOTIDE SEQUENCE [LARGE SCALE GENOMIC DNA]</scope>
    <source>
        <strain evidence="2">144S4</strain>
    </source>
</reference>